<evidence type="ECO:0000256" key="5">
    <source>
        <dbReference type="ARBA" id="ARBA00024226"/>
    </source>
</evidence>
<dbReference type="InterPro" id="IPR001969">
    <property type="entry name" value="Aspartic_peptidase_AS"/>
</dbReference>
<dbReference type="GO" id="GO:0006081">
    <property type="term" value="P:aldehyde metabolic process"/>
    <property type="evidence" value="ECO:0007669"/>
    <property type="project" value="InterPro"/>
</dbReference>
<dbReference type="FunFam" id="3.40.309.10:FF:000003">
    <property type="entry name" value="Aldehyde dehydrogenase"/>
    <property type="match status" value="2"/>
</dbReference>
<evidence type="ECO:0000313" key="9">
    <source>
        <dbReference type="Proteomes" id="UP000325081"/>
    </source>
</evidence>
<dbReference type="PROSITE" id="PS00141">
    <property type="entry name" value="ASP_PROTEASE"/>
    <property type="match status" value="1"/>
</dbReference>
<keyword evidence="9" id="KW-1185">Reference proteome</keyword>
<evidence type="ECO:0000256" key="6">
    <source>
        <dbReference type="ARBA" id="ARBA00049194"/>
    </source>
</evidence>
<dbReference type="GO" id="GO:0004029">
    <property type="term" value="F:aldehyde dehydrogenase (NAD+) activity"/>
    <property type="evidence" value="ECO:0007669"/>
    <property type="project" value="UniProtKB-EC"/>
</dbReference>
<evidence type="ECO:0000256" key="1">
    <source>
        <dbReference type="ARBA" id="ARBA00007447"/>
    </source>
</evidence>
<keyword evidence="4" id="KW-0520">NAD</keyword>
<evidence type="ECO:0000313" key="8">
    <source>
        <dbReference type="EMBL" id="GER49176.1"/>
    </source>
</evidence>
<sequence length="1121" mass="121996">MAVSIFQPMAVPALDSTAEDLRTVCAGGRTRSYEWRVSQLKALLTITTRHEREIIHALRADLNKPEQEAFLHEIYGVSSSCKLALKELHRWMTPERVKTEIVSSSSSAEIVSEPLGAVLIISTWNYPFALSLEPVVGAIAAGNTLLLKPSEVAPATSSVLSKLLGEYMDTSAVKVVEGGVPETTSLLEQKWDKIFYTGSLNVGRIILAAAAKHCTPVVLELGGKCPLVVDSDINLKVAAKRIISGKWGSNSGQTCVSPDYIVTTKEFASTLVDAISFELENFYGKDPLQSSDLSSIINSRHFDRLTKLMDDRKVSGKVVVGGQRDKVNLKIAPTIILDVPQDSLIMNEEIFGPLLPIVTVDKIEDSLHLINSRGKPLAAYIFTNNKRLKEDFVRSISAGAVVINETVVHTVEHGLPFGGVGESGMGSYHGKFSFDTFSHKKAVLKCEFNGDTDMRKTRIMATGVVTVAEDLRSVYAAGKTRAYEWRASQLKSLLEITDRHEKEITEALRSDLNKPELEAFVHEVGNGRVGRVILTAAAKYLTPVVLELGGKCPVVVDSNINLKVAAKRIIAGKWGCNSGQTCVSPDYVVTTKQFASSLVNAISTELEKFYGKDPLQSNDLSSIINSRHFDRLAKLLDDEKVSGKVVVGGHRDKNKLKIAPTVLLDVPQDSLIMDEEIFGPLLPVITVPKIEEAIGLINSREKPLAAYLFTNDERLREEFIYNVSAGGMCINETALHLAEPSLPFGGVGESGMGAYHGKFSFDAFSHKKAVLARGFNGDIAARYPPYTSRKLNLLKAILSGNILGAIRALIGWLFTVALSLGKTNKTYFLHIDTGSDLTWVQCKVQNATNHRAPNPPYRPVQIIRATNPMCKAVESISEIKNPPNATHCDYSLKYVDGSSTLGLLVSDTVNLQFPNGTDVSPQFAFGCGYNQKSGSNNPPYADGILGLGKGNTTILAQLQTMGVTENVVGHCFSSNGSGYLMLGELASTLGVVWMPLSTKSVNYYLGKAELQFGNQTANDLNGLDIVLDSGSTYTYLASKPYTTLLSLINDYFNGKNLTSVKDAALPVCWKSSTGKTFTNVTDAAADFTSLVLSFPNNINFPMDPSSYLIVTVRRTLFFDLL</sequence>
<comment type="caution">
    <text evidence="8">The sequence shown here is derived from an EMBL/GenBank/DDBJ whole genome shotgun (WGS) entry which is preliminary data.</text>
</comment>
<feature type="non-terminal residue" evidence="8">
    <location>
        <position position="1121"/>
    </location>
</feature>
<keyword evidence="3" id="KW-0560">Oxidoreductase</keyword>
<dbReference type="Proteomes" id="UP000325081">
    <property type="component" value="Unassembled WGS sequence"/>
</dbReference>
<dbReference type="InterPro" id="IPR016162">
    <property type="entry name" value="Ald_DH_N"/>
</dbReference>
<evidence type="ECO:0000259" key="7">
    <source>
        <dbReference type="PROSITE" id="PS51767"/>
    </source>
</evidence>
<dbReference type="GO" id="GO:0004190">
    <property type="term" value="F:aspartic-type endopeptidase activity"/>
    <property type="evidence" value="ECO:0007669"/>
    <property type="project" value="InterPro"/>
</dbReference>
<evidence type="ECO:0000256" key="4">
    <source>
        <dbReference type="ARBA" id="ARBA00023027"/>
    </source>
</evidence>
<comment type="similarity">
    <text evidence="1">Belongs to the peptidase A1 family.</text>
</comment>
<dbReference type="EC" id="1.2.1.3" evidence="5"/>
<dbReference type="Gene3D" id="2.40.70.10">
    <property type="entry name" value="Acid Proteases"/>
    <property type="match status" value="2"/>
</dbReference>
<dbReference type="Pfam" id="PF00171">
    <property type="entry name" value="Aldedh"/>
    <property type="match status" value="2"/>
</dbReference>
<dbReference type="InterPro" id="IPR032861">
    <property type="entry name" value="TAXi_N"/>
</dbReference>
<dbReference type="AlphaFoldDB" id="A0A5A7QW29"/>
<dbReference type="GO" id="GO:0005737">
    <property type="term" value="C:cytoplasm"/>
    <property type="evidence" value="ECO:0007669"/>
    <property type="project" value="TreeGrafter"/>
</dbReference>
<dbReference type="GO" id="GO:0006508">
    <property type="term" value="P:proteolysis"/>
    <property type="evidence" value="ECO:0007669"/>
    <property type="project" value="InterPro"/>
</dbReference>
<dbReference type="InterPro" id="IPR021109">
    <property type="entry name" value="Peptidase_aspartic_dom_sf"/>
</dbReference>
<dbReference type="PANTHER" id="PTHR43570:SF16">
    <property type="entry name" value="ALDEHYDE DEHYDROGENASE TYPE III, ISOFORM Q"/>
    <property type="match status" value="1"/>
</dbReference>
<evidence type="ECO:0000256" key="2">
    <source>
        <dbReference type="ARBA" id="ARBA00009986"/>
    </source>
</evidence>
<accession>A0A5A7QW29</accession>
<protein>
    <recommendedName>
        <fullName evidence="5">aldehyde dehydrogenase (NAD(+))</fullName>
        <ecNumber evidence="5">1.2.1.3</ecNumber>
    </recommendedName>
</protein>
<dbReference type="OrthoDB" id="440325at2759"/>
<dbReference type="InterPro" id="IPR015590">
    <property type="entry name" value="Aldehyde_DH_dom"/>
</dbReference>
<feature type="domain" description="Peptidase A1" evidence="7">
    <location>
        <begin position="814"/>
        <end position="1121"/>
    </location>
</feature>
<comment type="catalytic activity">
    <reaction evidence="6">
        <text>an aldehyde + NAD(+) + H2O = a carboxylate + NADH + 2 H(+)</text>
        <dbReference type="Rhea" id="RHEA:16185"/>
        <dbReference type="ChEBI" id="CHEBI:15377"/>
        <dbReference type="ChEBI" id="CHEBI:15378"/>
        <dbReference type="ChEBI" id="CHEBI:17478"/>
        <dbReference type="ChEBI" id="CHEBI:29067"/>
        <dbReference type="ChEBI" id="CHEBI:57540"/>
        <dbReference type="ChEBI" id="CHEBI:57945"/>
        <dbReference type="EC" id="1.2.1.3"/>
    </reaction>
</comment>
<comment type="similarity">
    <text evidence="2">Belongs to the aldehyde dehydrogenase family.</text>
</comment>
<dbReference type="Gene3D" id="3.40.605.10">
    <property type="entry name" value="Aldehyde Dehydrogenase, Chain A, domain 1"/>
    <property type="match status" value="2"/>
</dbReference>
<proteinExistence type="inferred from homology"/>
<dbReference type="EMBL" id="BKCP01008515">
    <property type="protein sequence ID" value="GER49176.1"/>
    <property type="molecule type" value="Genomic_DNA"/>
</dbReference>
<dbReference type="InterPro" id="IPR016161">
    <property type="entry name" value="Ald_DH/histidinol_DH"/>
</dbReference>
<dbReference type="SUPFAM" id="SSF53720">
    <property type="entry name" value="ALDH-like"/>
    <property type="match status" value="2"/>
</dbReference>
<gene>
    <name evidence="8" type="ORF">STAS_26406</name>
</gene>
<dbReference type="Pfam" id="PF14543">
    <property type="entry name" value="TAXi_N"/>
    <property type="match status" value="1"/>
</dbReference>
<dbReference type="GO" id="GO:0009737">
    <property type="term" value="P:response to abscisic acid"/>
    <property type="evidence" value="ECO:0007669"/>
    <property type="project" value="UniProtKB-ARBA"/>
</dbReference>
<organism evidence="8 9">
    <name type="scientific">Striga asiatica</name>
    <name type="common">Asiatic witchweed</name>
    <name type="synonym">Buchnera asiatica</name>
    <dbReference type="NCBI Taxonomy" id="4170"/>
    <lineage>
        <taxon>Eukaryota</taxon>
        <taxon>Viridiplantae</taxon>
        <taxon>Streptophyta</taxon>
        <taxon>Embryophyta</taxon>
        <taxon>Tracheophyta</taxon>
        <taxon>Spermatophyta</taxon>
        <taxon>Magnoliopsida</taxon>
        <taxon>eudicotyledons</taxon>
        <taxon>Gunneridae</taxon>
        <taxon>Pentapetalae</taxon>
        <taxon>asterids</taxon>
        <taxon>lamiids</taxon>
        <taxon>Lamiales</taxon>
        <taxon>Orobanchaceae</taxon>
        <taxon>Buchnereae</taxon>
        <taxon>Striga</taxon>
    </lineage>
</organism>
<dbReference type="InterPro" id="IPR016163">
    <property type="entry name" value="Ald_DH_C"/>
</dbReference>
<dbReference type="SUPFAM" id="SSF50630">
    <property type="entry name" value="Acid proteases"/>
    <property type="match status" value="1"/>
</dbReference>
<dbReference type="FunFam" id="3.40.605.10:FF:000004">
    <property type="entry name" value="Aldehyde dehydrogenase"/>
    <property type="match status" value="1"/>
</dbReference>
<dbReference type="Gene3D" id="3.40.309.10">
    <property type="entry name" value="Aldehyde Dehydrogenase, Chain A, domain 2"/>
    <property type="match status" value="2"/>
</dbReference>
<dbReference type="PANTHER" id="PTHR43570">
    <property type="entry name" value="ALDEHYDE DEHYDROGENASE"/>
    <property type="match status" value="1"/>
</dbReference>
<reference evidence="9" key="1">
    <citation type="journal article" date="2019" name="Curr. Biol.">
        <title>Genome Sequence of Striga asiatica Provides Insight into the Evolution of Plant Parasitism.</title>
        <authorList>
            <person name="Yoshida S."/>
            <person name="Kim S."/>
            <person name="Wafula E.K."/>
            <person name="Tanskanen J."/>
            <person name="Kim Y.M."/>
            <person name="Honaas L."/>
            <person name="Yang Z."/>
            <person name="Spallek T."/>
            <person name="Conn C.E."/>
            <person name="Ichihashi Y."/>
            <person name="Cheong K."/>
            <person name="Cui S."/>
            <person name="Der J.P."/>
            <person name="Gundlach H."/>
            <person name="Jiao Y."/>
            <person name="Hori C."/>
            <person name="Ishida J.K."/>
            <person name="Kasahara H."/>
            <person name="Kiba T."/>
            <person name="Kim M.S."/>
            <person name="Koo N."/>
            <person name="Laohavisit A."/>
            <person name="Lee Y.H."/>
            <person name="Lumba S."/>
            <person name="McCourt P."/>
            <person name="Mortimer J.C."/>
            <person name="Mutuku J.M."/>
            <person name="Nomura T."/>
            <person name="Sasaki-Sekimoto Y."/>
            <person name="Seto Y."/>
            <person name="Wang Y."/>
            <person name="Wakatake T."/>
            <person name="Sakakibara H."/>
            <person name="Demura T."/>
            <person name="Yamaguchi S."/>
            <person name="Yoneyama K."/>
            <person name="Manabe R.I."/>
            <person name="Nelson D.C."/>
            <person name="Schulman A.H."/>
            <person name="Timko M.P."/>
            <person name="dePamphilis C.W."/>
            <person name="Choi D."/>
            <person name="Shirasu K."/>
        </authorList>
    </citation>
    <scope>NUCLEOTIDE SEQUENCE [LARGE SCALE GENOMIC DNA]</scope>
    <source>
        <strain evidence="9">cv. UVA1</strain>
    </source>
</reference>
<name>A0A5A7QW29_STRAF</name>
<evidence type="ECO:0000256" key="3">
    <source>
        <dbReference type="ARBA" id="ARBA00023002"/>
    </source>
</evidence>
<dbReference type="InterPro" id="IPR033121">
    <property type="entry name" value="PEPTIDASE_A1"/>
</dbReference>
<dbReference type="InterPro" id="IPR012394">
    <property type="entry name" value="Aldehyde_DH_NAD(P)"/>
</dbReference>
<dbReference type="PROSITE" id="PS51767">
    <property type="entry name" value="PEPTIDASE_A1"/>
    <property type="match status" value="1"/>
</dbReference>